<dbReference type="GO" id="GO:0005789">
    <property type="term" value="C:endoplasmic reticulum membrane"/>
    <property type="evidence" value="ECO:0007669"/>
    <property type="project" value="UniProtKB-SubCell"/>
</dbReference>
<evidence type="ECO:0000256" key="17">
    <source>
        <dbReference type="RuleBase" id="RU361215"/>
    </source>
</evidence>
<dbReference type="Gene3D" id="3.40.532.10">
    <property type="entry name" value="Peptidase C12, ubiquitin carboxyl-terminal hydrolase"/>
    <property type="match status" value="1"/>
</dbReference>
<dbReference type="EC" id="3.4.19.12" evidence="17"/>
<evidence type="ECO:0000256" key="10">
    <source>
        <dbReference type="ARBA" id="ARBA00022824"/>
    </source>
</evidence>
<keyword evidence="13" id="KW-0325">Glycoprotein</keyword>
<evidence type="ECO:0000313" key="20">
    <source>
        <dbReference type="Proteomes" id="UP001181693"/>
    </source>
</evidence>
<keyword evidence="5" id="KW-0597">Phosphoprotein</keyword>
<keyword evidence="12" id="KW-0472">Membrane</keyword>
<keyword evidence="11" id="KW-0007">Acetylation</keyword>
<dbReference type="SUPFAM" id="SSF54001">
    <property type="entry name" value="Cysteine proteinases"/>
    <property type="match status" value="1"/>
</dbReference>
<gene>
    <name evidence="19" type="ORF">GDO54_009473</name>
</gene>
<evidence type="ECO:0000256" key="11">
    <source>
        <dbReference type="ARBA" id="ARBA00022990"/>
    </source>
</evidence>
<dbReference type="GO" id="GO:0016579">
    <property type="term" value="P:protein deubiquitination"/>
    <property type="evidence" value="ECO:0007669"/>
    <property type="project" value="TreeGrafter"/>
</dbReference>
<evidence type="ECO:0000256" key="12">
    <source>
        <dbReference type="ARBA" id="ARBA00023136"/>
    </source>
</evidence>
<dbReference type="InterPro" id="IPR036959">
    <property type="entry name" value="Peptidase_C12_UCH_sf"/>
</dbReference>
<evidence type="ECO:0000256" key="8">
    <source>
        <dbReference type="ARBA" id="ARBA00022801"/>
    </source>
</evidence>
<dbReference type="AlphaFoldDB" id="A0AAV3AW06"/>
<evidence type="ECO:0000256" key="3">
    <source>
        <dbReference type="ARBA" id="ARBA00004628"/>
    </source>
</evidence>
<dbReference type="GO" id="GO:0006511">
    <property type="term" value="P:ubiquitin-dependent protein catabolic process"/>
    <property type="evidence" value="ECO:0007669"/>
    <property type="project" value="UniProtKB-UniRule"/>
</dbReference>
<evidence type="ECO:0000313" key="19">
    <source>
        <dbReference type="EMBL" id="DBA29225.1"/>
    </source>
</evidence>
<evidence type="ECO:0000256" key="15">
    <source>
        <dbReference type="ARBA" id="ARBA00023289"/>
    </source>
</evidence>
<keyword evidence="4" id="KW-0963">Cytoplasm</keyword>
<dbReference type="PANTHER" id="PTHR10589">
    <property type="entry name" value="UBIQUITIN CARBOXYL-TERMINAL HYDROLASE"/>
    <property type="match status" value="1"/>
</dbReference>
<keyword evidence="14" id="KW-0449">Lipoprotein</keyword>
<evidence type="ECO:0000256" key="5">
    <source>
        <dbReference type="ARBA" id="ARBA00022553"/>
    </source>
</evidence>
<reference evidence="19" key="1">
    <citation type="thesis" date="2020" institute="ProQuest LLC" country="789 East Eisenhower Parkway, Ann Arbor, MI, USA">
        <title>Comparative Genomics and Chromosome Evolution.</title>
        <authorList>
            <person name="Mudd A.B."/>
        </authorList>
    </citation>
    <scope>NUCLEOTIDE SEQUENCE</scope>
    <source>
        <strain evidence="19">1538</strain>
        <tissue evidence="19">Blood</tissue>
    </source>
</reference>
<evidence type="ECO:0000256" key="14">
    <source>
        <dbReference type="ARBA" id="ARBA00023288"/>
    </source>
</evidence>
<accession>A0AAV3AW06</accession>
<evidence type="ECO:0000256" key="6">
    <source>
        <dbReference type="ARBA" id="ARBA00022670"/>
    </source>
</evidence>
<comment type="caution">
    <text evidence="16">Lacks conserved residue(s) required for the propagation of feature annotation.</text>
</comment>
<evidence type="ECO:0000256" key="2">
    <source>
        <dbReference type="ARBA" id="ARBA00004496"/>
    </source>
</evidence>
<evidence type="ECO:0000256" key="16">
    <source>
        <dbReference type="PROSITE-ProRule" id="PRU01393"/>
    </source>
</evidence>
<keyword evidence="10" id="KW-0256">Endoplasmic reticulum</keyword>
<evidence type="ECO:0000256" key="9">
    <source>
        <dbReference type="ARBA" id="ARBA00022807"/>
    </source>
</evidence>
<dbReference type="EMBL" id="DYDO01000003">
    <property type="protein sequence ID" value="DBA29225.1"/>
    <property type="molecule type" value="Genomic_DNA"/>
</dbReference>
<keyword evidence="6 17" id="KW-0645">Protease</keyword>
<keyword evidence="7 17" id="KW-0833">Ubl conjugation pathway</keyword>
<name>A0AAV3AW06_PYXAD</name>
<comment type="subcellular location">
    <subcellularLocation>
        <location evidence="2">Cytoplasm</location>
    </subcellularLocation>
    <subcellularLocation>
        <location evidence="3">Endoplasmic reticulum membrane</location>
        <topology evidence="3">Lipid-anchor</topology>
    </subcellularLocation>
</comment>
<sequence>MDLLPVEVNPEMLNKFRDKSGVSSQIKYIDVLSLEPDYLKAFPKAVHALMFAFSPTPKHEEFRNKQTEDKQLDSKVFFVKQTFENSSVIVAMIHTIANNKDSVSFGENSSLKNFIDAAGDASPDERGKLLEKNEALLSDFKSAAEGFVRQEGGDHCNVTVLVEVNGHLYEIDGQIDRPIDHGPLSDKSFLENAGQVCKQYTEQAKDEVRFSAVALVKDA</sequence>
<comment type="caution">
    <text evidence="19">The sequence shown here is derived from an EMBL/GenBank/DDBJ whole genome shotgun (WGS) entry which is preliminary data.</text>
</comment>
<keyword evidence="20" id="KW-1185">Reference proteome</keyword>
<keyword evidence="9 17" id="KW-0788">Thiol protease</keyword>
<dbReference type="Pfam" id="PF01088">
    <property type="entry name" value="Peptidase_C12"/>
    <property type="match status" value="1"/>
</dbReference>
<proteinExistence type="inferred from homology"/>
<evidence type="ECO:0000256" key="7">
    <source>
        <dbReference type="ARBA" id="ARBA00022786"/>
    </source>
</evidence>
<dbReference type="PROSITE" id="PS52048">
    <property type="entry name" value="UCH_DOMAIN"/>
    <property type="match status" value="1"/>
</dbReference>
<protein>
    <recommendedName>
        <fullName evidence="17">Ubiquitin carboxyl-terminal hydrolase</fullName>
        <ecNumber evidence="17">3.4.19.12</ecNumber>
    </recommendedName>
</protein>
<comment type="similarity">
    <text evidence="16 17">Belongs to the peptidase C12 family.</text>
</comment>
<comment type="catalytic activity">
    <reaction evidence="1 17">
        <text>Thiol-dependent hydrolysis of ester, thioester, amide, peptide and isopeptide bonds formed by the C-terminal Gly of ubiquitin (a 76-residue protein attached to proteins as an intracellular targeting signal).</text>
        <dbReference type="EC" id="3.4.19.12"/>
    </reaction>
</comment>
<dbReference type="InterPro" id="IPR001578">
    <property type="entry name" value="Peptidase_C12_UCH"/>
</dbReference>
<dbReference type="PRINTS" id="PR00707">
    <property type="entry name" value="UBCTHYDRLASE"/>
</dbReference>
<feature type="domain" description="UCH catalytic" evidence="18">
    <location>
        <begin position="2"/>
        <end position="217"/>
    </location>
</feature>
<keyword evidence="15" id="KW-0636">Prenylation</keyword>
<dbReference type="PANTHER" id="PTHR10589:SF19">
    <property type="entry name" value="UBIQUITIN CARBOXYL-TERMINAL HYDROLASE ISOZYME L1"/>
    <property type="match status" value="1"/>
</dbReference>
<keyword evidence="8 17" id="KW-0378">Hydrolase</keyword>
<evidence type="ECO:0000259" key="18">
    <source>
        <dbReference type="PROSITE" id="PS52048"/>
    </source>
</evidence>
<dbReference type="GO" id="GO:0004843">
    <property type="term" value="F:cysteine-type deubiquitinase activity"/>
    <property type="evidence" value="ECO:0007669"/>
    <property type="project" value="UniProtKB-EC"/>
</dbReference>
<dbReference type="Proteomes" id="UP001181693">
    <property type="component" value="Unassembled WGS sequence"/>
</dbReference>
<organism evidence="19 20">
    <name type="scientific">Pyxicephalus adspersus</name>
    <name type="common">African bullfrog</name>
    <dbReference type="NCBI Taxonomy" id="30357"/>
    <lineage>
        <taxon>Eukaryota</taxon>
        <taxon>Metazoa</taxon>
        <taxon>Chordata</taxon>
        <taxon>Craniata</taxon>
        <taxon>Vertebrata</taxon>
        <taxon>Euteleostomi</taxon>
        <taxon>Amphibia</taxon>
        <taxon>Batrachia</taxon>
        <taxon>Anura</taxon>
        <taxon>Neobatrachia</taxon>
        <taxon>Ranoidea</taxon>
        <taxon>Pyxicephalidae</taxon>
        <taxon>Pyxicephalinae</taxon>
        <taxon>Pyxicephalus</taxon>
    </lineage>
</organism>
<evidence type="ECO:0000256" key="1">
    <source>
        <dbReference type="ARBA" id="ARBA00000707"/>
    </source>
</evidence>
<evidence type="ECO:0000256" key="13">
    <source>
        <dbReference type="ARBA" id="ARBA00023180"/>
    </source>
</evidence>
<dbReference type="InterPro" id="IPR038765">
    <property type="entry name" value="Papain-like_cys_pep_sf"/>
</dbReference>
<evidence type="ECO:0000256" key="4">
    <source>
        <dbReference type="ARBA" id="ARBA00022490"/>
    </source>
</evidence>